<name>A0AAN9UT64_9PEZI</name>
<feature type="compositionally biased region" description="Low complexity" evidence="1">
    <location>
        <begin position="109"/>
        <end position="127"/>
    </location>
</feature>
<reference evidence="2 3" key="1">
    <citation type="submission" date="2024-02" db="EMBL/GenBank/DDBJ databases">
        <title>De novo assembly and annotation of 12 fungi associated with fruit tree decline syndrome in Ontario, Canada.</title>
        <authorList>
            <person name="Sulman M."/>
            <person name="Ellouze W."/>
            <person name="Ilyukhin E."/>
        </authorList>
    </citation>
    <scope>NUCLEOTIDE SEQUENCE [LARGE SCALE GENOMIC DNA]</scope>
    <source>
        <strain evidence="2 3">M11/M66-122</strain>
    </source>
</reference>
<sequence length="258" mass="27395">MAGPFFKKRGNGEARLCRSCHLLAHGEEPSSSSSPSGSGTTTTAPVANGKKQKKQKPEMTFADVDRCSSCNPDGSADPELDARRQFWYAGRPGLDENENEDEKQGKKGSGSSSNSSNSSSSSISSLIGGFGKFVRVSQDAPADDAEDEEDGDMPPPLPLKLRRLEPDIQDENTDGFVELSSVAAATTRDDAIPYIFVHQHGEEEDGEQHASVNRSGSWSLSLSVSSPPSPGALTPPPERSDASPFAAAAQKLRDQDGK</sequence>
<dbReference type="AlphaFoldDB" id="A0AAN9UT64"/>
<accession>A0AAN9UT64</accession>
<evidence type="ECO:0000313" key="2">
    <source>
        <dbReference type="EMBL" id="KAK7753506.1"/>
    </source>
</evidence>
<proteinExistence type="predicted"/>
<comment type="caution">
    <text evidence="2">The sequence shown here is derived from an EMBL/GenBank/DDBJ whole genome shotgun (WGS) entry which is preliminary data.</text>
</comment>
<feature type="compositionally biased region" description="Low complexity" evidence="1">
    <location>
        <begin position="215"/>
        <end position="226"/>
    </location>
</feature>
<dbReference type="Proteomes" id="UP001320420">
    <property type="component" value="Unassembled WGS sequence"/>
</dbReference>
<gene>
    <name evidence="2" type="ORF">SLS62_004581</name>
</gene>
<dbReference type="EMBL" id="JAKJXP020000028">
    <property type="protein sequence ID" value="KAK7753506.1"/>
    <property type="molecule type" value="Genomic_DNA"/>
</dbReference>
<protein>
    <submittedName>
        <fullName evidence="2">Uncharacterized protein</fullName>
    </submittedName>
</protein>
<feature type="compositionally biased region" description="Pro residues" evidence="1">
    <location>
        <begin position="227"/>
        <end position="237"/>
    </location>
</feature>
<feature type="region of interest" description="Disordered" evidence="1">
    <location>
        <begin position="198"/>
        <end position="258"/>
    </location>
</feature>
<feature type="compositionally biased region" description="Low complexity" evidence="1">
    <location>
        <begin position="29"/>
        <end position="43"/>
    </location>
</feature>
<feature type="compositionally biased region" description="Acidic residues" evidence="1">
    <location>
        <begin position="141"/>
        <end position="152"/>
    </location>
</feature>
<keyword evidence="3" id="KW-1185">Reference proteome</keyword>
<organism evidence="2 3">
    <name type="scientific">Diatrype stigma</name>
    <dbReference type="NCBI Taxonomy" id="117547"/>
    <lineage>
        <taxon>Eukaryota</taxon>
        <taxon>Fungi</taxon>
        <taxon>Dikarya</taxon>
        <taxon>Ascomycota</taxon>
        <taxon>Pezizomycotina</taxon>
        <taxon>Sordariomycetes</taxon>
        <taxon>Xylariomycetidae</taxon>
        <taxon>Xylariales</taxon>
        <taxon>Diatrypaceae</taxon>
        <taxon>Diatrype</taxon>
    </lineage>
</organism>
<evidence type="ECO:0000313" key="3">
    <source>
        <dbReference type="Proteomes" id="UP001320420"/>
    </source>
</evidence>
<feature type="region of interest" description="Disordered" evidence="1">
    <location>
        <begin position="25"/>
        <end position="165"/>
    </location>
</feature>
<evidence type="ECO:0000256" key="1">
    <source>
        <dbReference type="SAM" id="MobiDB-lite"/>
    </source>
</evidence>